<name>A0A316UPZ4_9BASI</name>
<dbReference type="Pfam" id="PF10537">
    <property type="entry name" value="WAC_Acf1_DNA_bd"/>
    <property type="match status" value="1"/>
</dbReference>
<sequence length="1063" mass="119687">MVMLKRQPVEMVPPPNPSEFKGDDPDVFYMAATGEIFLDYESYAQRLTFYNQPIFQDELTGKVNLTFFQAVQSEREETVKLHRRFPEALKQPVLRAVQFVITGRLDNLIDLVFERFKDRYFIGEAIFVDLQGDKYYARVKDVFAPRSLVKWHTQQAEKQASTSTADIKPPTPAEVVHQIGCDLDRNVEDSVKIDDPEDYIYSIQLVDESGQFTGSLMEVRNKQLSRDRLTFSKAILKKYLRECVVRDSAVGSPWVVRHTLAHRYGIPIAPDQATIEKNNVIKEMKLSKRKRNQEEETPATPDVSISEPPAAATAAKKQKKTKAEKEAEKAEHSTSAIKTEVVEEEKIKKKPIKFPIEDLEVDPVSERELKAKIAGEPPRRRDRPVPKKDLGIPHDVFEPLLITYHFLQAFGRPLMLAPFTLDDYQSALQHDTAEPSCTLIAEIHACLINLIVRDGTHSKGLAPAALADKAGARGVSSNGRAGSDGAEEEEEEEEEEVEAEEEEESGDELDSREATPTAGNDAEAGEDGEEKDEAEDAEDAVEREASHEVLSAAVNLGRGWENRVLKLDDDRRQWEQSLVGILAKRATAESMPRQMAILSHMTGKEHPDGLIDGAFIGATYSTPKERYPAIAFADKVAAIHFLCDLAVMTRAIKSFFDECEVALTELRKERVELSRQRKRIIEERAAAEKKEEEANGEGEGEGEESKAEGDADETGEVAEENGNGNGAASEEPESSARRKKAQGRPKGSKAKKMPTPQPDEEDAGDGDESEQDELESSPEPDADSNASAAAEEEDEEDASPSKSGARTLGSRQAAILEKKRQRKEAEAERQRELARQRQEQKAKTLENKRAQAERLRWEEEEDRITRREEAIDLEFRRHHLAPRLRPLGKDRFHDRYWWFDGVGNQNLVGLDDQVLYGAGRLFVQGASREDWAAACVDRSHKAMLKRRQEEHGECILEHDEWAVYDDPEQVEQLIAWLRNKGNRENAFKRQLATFRGYLGPGMQKRLEDLDPERSAAAQAQALAEAEAAMPHETRRSARKHEAQPTVLAPHNRYLAWTNSQATK</sequence>
<protein>
    <recommendedName>
        <fullName evidence="9">WAC domain-containing protein</fullName>
    </recommendedName>
</protein>
<keyword evidence="8" id="KW-1185">Reference proteome</keyword>
<feature type="compositionally biased region" description="Low complexity" evidence="4">
    <location>
        <begin position="720"/>
        <end position="729"/>
    </location>
</feature>
<feature type="compositionally biased region" description="Acidic residues" evidence="4">
    <location>
        <begin position="710"/>
        <end position="719"/>
    </location>
</feature>
<evidence type="ECO:0000256" key="3">
    <source>
        <dbReference type="PROSITE-ProRule" id="PRU00475"/>
    </source>
</evidence>
<feature type="region of interest" description="Disordered" evidence="4">
    <location>
        <begin position="686"/>
        <end position="861"/>
    </location>
</feature>
<evidence type="ECO:0008006" key="9">
    <source>
        <dbReference type="Google" id="ProtNLM"/>
    </source>
</evidence>
<evidence type="ECO:0000313" key="7">
    <source>
        <dbReference type="EMBL" id="PWN27366.1"/>
    </source>
</evidence>
<feature type="compositionally biased region" description="Acidic residues" evidence="4">
    <location>
        <begin position="485"/>
        <end position="510"/>
    </location>
</feature>
<accession>A0A316UPZ4</accession>
<dbReference type="PROSITE" id="PS51136">
    <property type="entry name" value="WAC"/>
    <property type="match status" value="1"/>
</dbReference>
<dbReference type="PROSITE" id="PS50827">
    <property type="entry name" value="DDT"/>
    <property type="match status" value="1"/>
</dbReference>
<evidence type="ECO:0000256" key="4">
    <source>
        <dbReference type="SAM" id="MobiDB-lite"/>
    </source>
</evidence>
<evidence type="ECO:0000259" key="5">
    <source>
        <dbReference type="PROSITE" id="PS50827"/>
    </source>
</evidence>
<gene>
    <name evidence="7" type="ORF">BDZ90DRAFT_279725</name>
</gene>
<dbReference type="InterPro" id="IPR013136">
    <property type="entry name" value="WSTF_Acf1_Cbp146"/>
</dbReference>
<proteinExistence type="predicted"/>
<comment type="subcellular location">
    <subcellularLocation>
        <location evidence="1 3">Nucleus</location>
    </subcellularLocation>
</comment>
<feature type="compositionally biased region" description="Acidic residues" evidence="4">
    <location>
        <begin position="523"/>
        <end position="539"/>
    </location>
</feature>
<evidence type="ECO:0000259" key="6">
    <source>
        <dbReference type="PROSITE" id="PS51136"/>
    </source>
</evidence>
<feature type="region of interest" description="Disordered" evidence="4">
    <location>
        <begin position="284"/>
        <end position="337"/>
    </location>
</feature>
<feature type="region of interest" description="Disordered" evidence="4">
    <location>
        <begin position="1022"/>
        <end position="1051"/>
    </location>
</feature>
<dbReference type="GO" id="GO:0031509">
    <property type="term" value="P:subtelomeric heterochromatin formation"/>
    <property type="evidence" value="ECO:0007669"/>
    <property type="project" value="TreeGrafter"/>
</dbReference>
<keyword evidence="2 3" id="KW-0539">Nucleus</keyword>
<dbReference type="GO" id="GO:0000781">
    <property type="term" value="C:chromosome, telomeric region"/>
    <property type="evidence" value="ECO:0007669"/>
    <property type="project" value="GOC"/>
</dbReference>
<dbReference type="Pfam" id="PF02791">
    <property type="entry name" value="DDT"/>
    <property type="match status" value="1"/>
</dbReference>
<feature type="region of interest" description="Disordered" evidence="4">
    <location>
        <begin position="469"/>
        <end position="547"/>
    </location>
</feature>
<feature type="compositionally biased region" description="Basic and acidic residues" evidence="4">
    <location>
        <begin position="321"/>
        <end position="332"/>
    </location>
</feature>
<feature type="compositionally biased region" description="Acidic residues" evidence="4">
    <location>
        <begin position="758"/>
        <end position="782"/>
    </location>
</feature>
<feature type="compositionally biased region" description="Basic and acidic residues" evidence="4">
    <location>
        <begin position="823"/>
        <end position="861"/>
    </location>
</feature>
<organism evidence="7 8">
    <name type="scientific">Jaminaea rosea</name>
    <dbReference type="NCBI Taxonomy" id="1569628"/>
    <lineage>
        <taxon>Eukaryota</taxon>
        <taxon>Fungi</taxon>
        <taxon>Dikarya</taxon>
        <taxon>Basidiomycota</taxon>
        <taxon>Ustilaginomycotina</taxon>
        <taxon>Exobasidiomycetes</taxon>
        <taxon>Microstromatales</taxon>
        <taxon>Microstromatales incertae sedis</taxon>
        <taxon>Jaminaea</taxon>
    </lineage>
</organism>
<dbReference type="Pfam" id="PF15613">
    <property type="entry name" value="WSD"/>
    <property type="match status" value="1"/>
</dbReference>
<dbReference type="PANTHER" id="PTHR32075">
    <property type="entry name" value="ISWI CHROMATIN-REMODELING COMPLEX SUBUNIT YPL216W-RELATED"/>
    <property type="match status" value="1"/>
</dbReference>
<dbReference type="RefSeq" id="XP_025361978.1">
    <property type="nucleotide sequence ID" value="XM_025509206.1"/>
</dbReference>
<feature type="domain" description="DDT" evidence="5">
    <location>
        <begin position="394"/>
        <end position="457"/>
    </location>
</feature>
<evidence type="ECO:0000313" key="8">
    <source>
        <dbReference type="Proteomes" id="UP000245884"/>
    </source>
</evidence>
<reference evidence="7 8" key="1">
    <citation type="journal article" date="2018" name="Mol. Biol. Evol.">
        <title>Broad Genomic Sampling Reveals a Smut Pathogenic Ancestry of the Fungal Clade Ustilaginomycotina.</title>
        <authorList>
            <person name="Kijpornyongpan T."/>
            <person name="Mondo S.J."/>
            <person name="Barry K."/>
            <person name="Sandor L."/>
            <person name="Lee J."/>
            <person name="Lipzen A."/>
            <person name="Pangilinan J."/>
            <person name="LaButti K."/>
            <person name="Hainaut M."/>
            <person name="Henrissat B."/>
            <person name="Grigoriev I.V."/>
            <person name="Spatafora J.W."/>
            <person name="Aime M.C."/>
        </authorList>
    </citation>
    <scope>NUCLEOTIDE SEQUENCE [LARGE SCALE GENOMIC DNA]</scope>
    <source>
        <strain evidence="7 8">MCA 5214</strain>
    </source>
</reference>
<dbReference type="Proteomes" id="UP000245884">
    <property type="component" value="Unassembled WGS sequence"/>
</dbReference>
<dbReference type="InterPro" id="IPR018501">
    <property type="entry name" value="DDT_dom"/>
</dbReference>
<dbReference type="STRING" id="1569628.A0A316UPZ4"/>
<dbReference type="GeneID" id="37031029"/>
<dbReference type="InterPro" id="IPR028941">
    <property type="entry name" value="WHIM2_dom"/>
</dbReference>
<dbReference type="AlphaFoldDB" id="A0A316UPZ4"/>
<dbReference type="OrthoDB" id="332390at2759"/>
<evidence type="ECO:0000256" key="2">
    <source>
        <dbReference type="ARBA" id="ARBA00023242"/>
    </source>
</evidence>
<dbReference type="PANTHER" id="PTHR32075:SF6">
    <property type="entry name" value="ISWI CHROMATIN-REMODELING COMPLEX SUBUNIT YPL216W-RELATED"/>
    <property type="match status" value="1"/>
</dbReference>
<dbReference type="GO" id="GO:0005634">
    <property type="term" value="C:nucleus"/>
    <property type="evidence" value="ECO:0007669"/>
    <property type="project" value="UniProtKB-SubCell"/>
</dbReference>
<evidence type="ECO:0000256" key="1">
    <source>
        <dbReference type="ARBA" id="ARBA00004123"/>
    </source>
</evidence>
<feature type="compositionally biased region" description="Basic residues" evidence="4">
    <location>
        <begin position="737"/>
        <end position="752"/>
    </location>
</feature>
<dbReference type="GO" id="GO:0000785">
    <property type="term" value="C:chromatin"/>
    <property type="evidence" value="ECO:0007669"/>
    <property type="project" value="UniProtKB-ARBA"/>
</dbReference>
<feature type="compositionally biased region" description="Basic and acidic residues" evidence="4">
    <location>
        <begin position="1029"/>
        <end position="1042"/>
    </location>
</feature>
<feature type="domain" description="WAC" evidence="6">
    <location>
        <begin position="25"/>
        <end position="134"/>
    </location>
</feature>
<dbReference type="EMBL" id="KZ819668">
    <property type="protein sequence ID" value="PWN27366.1"/>
    <property type="molecule type" value="Genomic_DNA"/>
</dbReference>